<dbReference type="PROSITE" id="PS51149">
    <property type="entry name" value="GLY_RADICAL_2"/>
    <property type="match status" value="1"/>
</dbReference>
<dbReference type="PROSITE" id="PS51554">
    <property type="entry name" value="PFL"/>
    <property type="match status" value="1"/>
</dbReference>
<proteinExistence type="predicted"/>
<dbReference type="Pfam" id="PF01228">
    <property type="entry name" value="Gly_radical"/>
    <property type="match status" value="1"/>
</dbReference>
<dbReference type="GO" id="GO:0016829">
    <property type="term" value="F:lyase activity"/>
    <property type="evidence" value="ECO:0007669"/>
    <property type="project" value="UniProtKB-KW"/>
</dbReference>
<dbReference type="InterPro" id="IPR051215">
    <property type="entry name" value="GRE"/>
</dbReference>
<dbReference type="InterPro" id="IPR001150">
    <property type="entry name" value="Gly_radical"/>
</dbReference>
<evidence type="ECO:0000256" key="3">
    <source>
        <dbReference type="PROSITE-ProRule" id="PRU00493"/>
    </source>
</evidence>
<gene>
    <name evidence="6" type="ORF">B5F14_09050</name>
</gene>
<feature type="domain" description="Glycine radical" evidence="4">
    <location>
        <begin position="649"/>
        <end position="768"/>
    </location>
</feature>
<accession>A0A1Y4LKZ9</accession>
<dbReference type="SUPFAM" id="SSF51998">
    <property type="entry name" value="PFL-like glycyl radical enzymes"/>
    <property type="match status" value="1"/>
</dbReference>
<dbReference type="PANTHER" id="PTHR43641:SF2">
    <property type="entry name" value="DEHYDRATASE YBIW-RELATED"/>
    <property type="match status" value="1"/>
</dbReference>
<keyword evidence="7" id="KW-1185">Reference proteome</keyword>
<dbReference type="RefSeq" id="WP_087159079.1">
    <property type="nucleotide sequence ID" value="NZ_NFKM01000021.1"/>
</dbReference>
<dbReference type="Gene3D" id="3.20.70.20">
    <property type="match status" value="1"/>
</dbReference>
<sequence>MTKQVDEGLSGRNNVEIKSKLPCEKSVEEQLEVMEEYTRVHKATHGMPKGIREIQCMKVLYPRMFRTRKKEDFFVGRYDALPIGFGAVTSLGGVGHYCVFGKLNTFQEKLKDPKDKERINKLIDYWVDHDVKGKFASKYNDKVINKVFSNTALTAPCESSARLSGMMLDYNKLVEKGIAGLRQETLSRMCDDPDNEFYLAVLDALDLFTECCDFYIEKTEKELENEKDPEAQEDLKTIIQSLQVIRNDPPETFHQALQMIWLYTALAGIINYGRLDDVVGTFLKHDLDSGLITYSKAKAYVKCLWTLIENKRTTVNGRVIVGGRGRKDPEAADIFTRIALDVCHECRYVEPQFTLRLYEDTPDDIFDKAMECLADGATYPTLYNDKVHVPGLAHCMKISEKEAEQYAMFGCGEMNIVGKTVGTPNATINLLKTLNIFMNDGVDPYDNVYKGDGVALKKMKDIKSYDEFYHYYLLLVDHYLDILAYSQAKSYEVMNEDVDFVFNSILMDDCLAKGKPLLDGGVKYLGGCCETFGNTNAADALVAIKKLVFEEKRYSLTEINDALLADFEGYEKMRKDMLDCPKYGNDDDYADSVYLDLYNHISKYTRMAGINNGLHHYGIVIINNQTNTEWGLHTSASADGRKNKVFLNPSNNPQGGADKKGPTAVLKSISKIDSRFHLGSVQNIKFQTDFFKNNMDKIKLLFKTYFDRLGGCQLMVTVVDAGALEDAMVHPEKYPDLIVRVSGFSAVFVNLDKEVQKELVSRTLNARF</sequence>
<comment type="caution">
    <text evidence="6">The sequence shown here is derived from an EMBL/GenBank/DDBJ whole genome shotgun (WGS) entry which is preliminary data.</text>
</comment>
<evidence type="ECO:0000256" key="2">
    <source>
        <dbReference type="ARBA" id="ARBA00023239"/>
    </source>
</evidence>
<dbReference type="AlphaFoldDB" id="A0A1Y4LKZ9"/>
<evidence type="ECO:0000313" key="7">
    <source>
        <dbReference type="Proteomes" id="UP000195447"/>
    </source>
</evidence>
<dbReference type="InterPro" id="IPR004184">
    <property type="entry name" value="PFL_dom"/>
</dbReference>
<evidence type="ECO:0000313" key="6">
    <source>
        <dbReference type="EMBL" id="OUP57364.1"/>
    </source>
</evidence>
<dbReference type="Pfam" id="PF02901">
    <property type="entry name" value="PFL-like"/>
    <property type="match status" value="1"/>
</dbReference>
<evidence type="ECO:0000259" key="5">
    <source>
        <dbReference type="PROSITE" id="PS51554"/>
    </source>
</evidence>
<keyword evidence="1 3" id="KW-0556">Organic radical</keyword>
<reference evidence="7" key="1">
    <citation type="submission" date="2017-04" db="EMBL/GenBank/DDBJ databases">
        <title>Function of individual gut microbiota members based on whole genome sequencing of pure cultures obtained from chicken caecum.</title>
        <authorList>
            <person name="Medvecky M."/>
            <person name="Cejkova D."/>
            <person name="Polansky O."/>
            <person name="Karasova D."/>
            <person name="Kubasova T."/>
            <person name="Cizek A."/>
            <person name="Rychlik I."/>
        </authorList>
    </citation>
    <scope>NUCLEOTIDE SEQUENCE [LARGE SCALE GENOMIC DNA]</scope>
    <source>
        <strain evidence="7">An178</strain>
    </source>
</reference>
<keyword evidence="2 6" id="KW-0456">Lyase</keyword>
<dbReference type="EMBL" id="NFKM01000021">
    <property type="protein sequence ID" value="OUP57364.1"/>
    <property type="molecule type" value="Genomic_DNA"/>
</dbReference>
<feature type="domain" description="PFL" evidence="5">
    <location>
        <begin position="1"/>
        <end position="642"/>
    </location>
</feature>
<organism evidence="6 7">
    <name type="scientific">Faecalitalea cylindroides</name>
    <dbReference type="NCBI Taxonomy" id="39483"/>
    <lineage>
        <taxon>Bacteria</taxon>
        <taxon>Bacillati</taxon>
        <taxon>Bacillota</taxon>
        <taxon>Erysipelotrichia</taxon>
        <taxon>Erysipelotrichales</taxon>
        <taxon>Erysipelotrichaceae</taxon>
        <taxon>Faecalitalea</taxon>
    </lineage>
</organism>
<dbReference type="PANTHER" id="PTHR43641">
    <property type="entry name" value="FORMATE ACETYLTRANSFERASE 3-RELATED"/>
    <property type="match status" value="1"/>
</dbReference>
<dbReference type="GO" id="GO:0005829">
    <property type="term" value="C:cytosol"/>
    <property type="evidence" value="ECO:0007669"/>
    <property type="project" value="TreeGrafter"/>
</dbReference>
<dbReference type="Proteomes" id="UP000195447">
    <property type="component" value="Unassembled WGS sequence"/>
</dbReference>
<name>A0A1Y4LKZ9_9FIRM</name>
<evidence type="ECO:0000259" key="4">
    <source>
        <dbReference type="PROSITE" id="PS51149"/>
    </source>
</evidence>
<evidence type="ECO:0000256" key="1">
    <source>
        <dbReference type="ARBA" id="ARBA00022818"/>
    </source>
</evidence>
<protein>
    <submittedName>
        <fullName evidence="6">Pyruvate formate-lyase</fullName>
    </submittedName>
</protein>
<feature type="modified residue" description="Glycine radical" evidence="3">
    <location>
        <position position="743"/>
    </location>
</feature>
<keyword evidence="6" id="KW-0670">Pyruvate</keyword>